<protein>
    <recommendedName>
        <fullName evidence="5">Lipoprotein</fullName>
    </recommendedName>
</protein>
<gene>
    <name evidence="3" type="ORF">DOK76_10645</name>
</gene>
<dbReference type="Proteomes" id="UP000664857">
    <property type="component" value="Unassembled WGS sequence"/>
</dbReference>
<comment type="caution">
    <text evidence="3">The sequence shown here is derived from an EMBL/GenBank/DDBJ whole genome shotgun (WGS) entry which is preliminary data.</text>
</comment>
<feature type="compositionally biased region" description="Basic and acidic residues" evidence="1">
    <location>
        <begin position="40"/>
        <end position="50"/>
    </location>
</feature>
<keyword evidence="4" id="KW-1185">Reference proteome</keyword>
<accession>A0ABS3HUV2</accession>
<evidence type="ECO:0000313" key="3">
    <source>
        <dbReference type="EMBL" id="MBO0477534.1"/>
    </source>
</evidence>
<evidence type="ECO:0000313" key="4">
    <source>
        <dbReference type="Proteomes" id="UP000664857"/>
    </source>
</evidence>
<evidence type="ECO:0008006" key="5">
    <source>
        <dbReference type="Google" id="ProtNLM"/>
    </source>
</evidence>
<reference evidence="3 4" key="1">
    <citation type="submission" date="2021-03" db="EMBL/GenBank/DDBJ databases">
        <title>Enterococcal diversity collection.</title>
        <authorList>
            <person name="Gilmore M.S."/>
            <person name="Schwartzman J."/>
            <person name="Van Tyne D."/>
            <person name="Martin M."/>
            <person name="Earl A.M."/>
            <person name="Manson A.L."/>
            <person name="Straub T."/>
            <person name="Salamzade R."/>
            <person name="Saavedra J."/>
            <person name="Lebreton F."/>
            <person name="Prichula J."/>
            <person name="Schaufler K."/>
            <person name="Gaca A."/>
            <person name="Sgardioli B."/>
            <person name="Wagenaar J."/>
            <person name="Strong T."/>
        </authorList>
    </citation>
    <scope>NUCLEOTIDE SEQUENCE [LARGE SCALE GENOMIC DNA]</scope>
    <source>
        <strain evidence="3 4">DIV0080</strain>
    </source>
</reference>
<feature type="region of interest" description="Disordered" evidence="1">
    <location>
        <begin position="24"/>
        <end position="50"/>
    </location>
</feature>
<proteinExistence type="predicted"/>
<name>A0ABS3HUV2_9ENTE</name>
<organism evidence="3 4">
    <name type="scientific">Candidatus Vagococcus giribetii</name>
    <dbReference type="NCBI Taxonomy" id="2230876"/>
    <lineage>
        <taxon>Bacteria</taxon>
        <taxon>Bacillati</taxon>
        <taxon>Bacillota</taxon>
        <taxon>Bacilli</taxon>
        <taxon>Lactobacillales</taxon>
        <taxon>Enterococcaceae</taxon>
        <taxon>Vagococcus</taxon>
    </lineage>
</organism>
<dbReference type="EMBL" id="JAFLVX010000027">
    <property type="protein sequence ID" value="MBO0477534.1"/>
    <property type="molecule type" value="Genomic_DNA"/>
</dbReference>
<keyword evidence="2" id="KW-0732">Signal</keyword>
<sequence>MRKRLLMTSLVLLGLGLTACGNKEKADTKDTTATSSTKVEASKESEAKQEVDEATFKGVISENPTLDEETVSLTFDKVEAVSDPDKILDTLNASGVTLLAPTKALDGFKAEDLDVGSTIEFTIESPAAMTYSIPPQIAGNSIKMIKVVD</sequence>
<evidence type="ECO:0000256" key="2">
    <source>
        <dbReference type="SAM" id="SignalP"/>
    </source>
</evidence>
<feature type="signal peptide" evidence="2">
    <location>
        <begin position="1"/>
        <end position="19"/>
    </location>
</feature>
<feature type="chain" id="PRO_5046975948" description="Lipoprotein" evidence="2">
    <location>
        <begin position="20"/>
        <end position="149"/>
    </location>
</feature>
<dbReference type="RefSeq" id="WP_206967609.1">
    <property type="nucleotide sequence ID" value="NZ_JAFLVX010000027.1"/>
</dbReference>
<evidence type="ECO:0000256" key="1">
    <source>
        <dbReference type="SAM" id="MobiDB-lite"/>
    </source>
</evidence>
<dbReference type="PROSITE" id="PS51257">
    <property type="entry name" value="PROKAR_LIPOPROTEIN"/>
    <property type="match status" value="1"/>
</dbReference>